<dbReference type="AlphaFoldDB" id="A0A809S569"/>
<reference evidence="5" key="1">
    <citation type="submission" date="2019-11" db="EMBL/GenBank/DDBJ databases">
        <title>Isolation and characterization of a novel species in the genus Sulfuriferula.</title>
        <authorList>
            <person name="Mochizuki J."/>
            <person name="Kojima H."/>
            <person name="Fukui M."/>
        </authorList>
    </citation>
    <scope>NUCLEOTIDE SEQUENCE [LARGE SCALE GENOMIC DNA]</scope>
    <source>
        <strain evidence="5">SGTM</strain>
    </source>
</reference>
<feature type="region of interest" description="Disordered" evidence="3">
    <location>
        <begin position="322"/>
        <end position="346"/>
    </location>
</feature>
<name>A0A809S569_9PROT</name>
<feature type="region of interest" description="Disordered" evidence="3">
    <location>
        <begin position="731"/>
        <end position="795"/>
    </location>
</feature>
<dbReference type="InterPro" id="IPR020990">
    <property type="entry name" value="CSOS2/2B"/>
</dbReference>
<comment type="similarity">
    <text evidence="2">Belongs to the CsoS2 family.</text>
</comment>
<dbReference type="KEGG" id="sniv:SFSGTM_30260"/>
<keyword evidence="1" id="KW-0677">Repeat</keyword>
<feature type="compositionally biased region" description="Polar residues" evidence="3">
    <location>
        <begin position="423"/>
        <end position="437"/>
    </location>
</feature>
<feature type="compositionally biased region" description="Low complexity" evidence="3">
    <location>
        <begin position="212"/>
        <end position="221"/>
    </location>
</feature>
<keyword evidence="5" id="KW-1185">Reference proteome</keyword>
<feature type="region of interest" description="Disordered" evidence="3">
    <location>
        <begin position="1"/>
        <end position="52"/>
    </location>
</feature>
<gene>
    <name evidence="4" type="primary">csoS2</name>
    <name evidence="4" type="ORF">SFSGTM_30260</name>
</gene>
<feature type="region of interest" description="Disordered" evidence="3">
    <location>
        <begin position="579"/>
        <end position="623"/>
    </location>
</feature>
<evidence type="ECO:0000313" key="4">
    <source>
        <dbReference type="EMBL" id="BBP02318.1"/>
    </source>
</evidence>
<dbReference type="Proteomes" id="UP000463939">
    <property type="component" value="Chromosome"/>
</dbReference>
<organism evidence="4 5">
    <name type="scientific">Sulfuriferula nivalis</name>
    <dbReference type="NCBI Taxonomy" id="2675298"/>
    <lineage>
        <taxon>Bacteria</taxon>
        <taxon>Pseudomonadati</taxon>
        <taxon>Pseudomonadota</taxon>
        <taxon>Betaproteobacteria</taxon>
        <taxon>Nitrosomonadales</taxon>
        <taxon>Sulfuricellaceae</taxon>
        <taxon>Sulfuriferula</taxon>
    </lineage>
</organism>
<dbReference type="RefSeq" id="WP_162085965.1">
    <property type="nucleotide sequence ID" value="NZ_AP021881.1"/>
</dbReference>
<feature type="compositionally biased region" description="Polar residues" evidence="3">
    <location>
        <begin position="732"/>
        <end position="744"/>
    </location>
</feature>
<sequence>MNDPMENNTASPRSSRAAALERRRALSQNGRTALGVKPSQPSASVAKPAANASTATVTPQVTSVQPIAEAAVTPVQMATAASVTGASGKSLSRARRVAMSQGGKSAIAKNNSVMSAAFSQVKVIDTPEPATAESTSSGCGSTTGCGCGCKEAKATDTTAYEQAIEEVCAIVDDEPLALSGSVASAVRQLCQERRRALSSKGKTAAKSTGGSAANRRNAARNGLKSGLSGREIARIRREEMCQQGRGNDPACRPSGRVRPKPPAPAKVEAGTTLSGTAVTGTQVERNGKVTGIESGSCRTITGTEYIGMEQYSQLCTTTPEPAPAKVNIGTTSRGQRVSGTEVGQSMKVTGDDNGLCKSVTGTEYLGTEQFVTFCDSKPKPGPAKVSVMVTAAGQNVSGGAIGRTNKVTGDETGASAKLTGSQYVQNESTSASRNGTSAPRKVSVMSTLQDKTVTGTDVATSNLVTGTERGACASVTGTESNGLAQYQACNREPVSVPEKVNMMRTWNEQPVSGTALEHSQKVTGDEFGGCQQISGTEYIGPDQYIAFCDPEQQAASRALMSSRGARAGIALRNDNAESAGKVTGAGRGESQVLSGTPYSGTHQRVSQRGANNNPHPLSRSPLNAPREVEPVIQQQRMQGDFSIATPARSAQESSLNRITGTAYGAIGRITGPINMAAGLVSGTPEFRYQEDVAPPVVMMQTPVVEEVRSRLTGDGREGGFAITGAAWRRNESVTGTEGNSSRRNPTIRGDQRGALIGASQMKERDRPELPISKITGSSGNDARGSAITYSGGARG</sequence>
<evidence type="ECO:0000313" key="5">
    <source>
        <dbReference type="Proteomes" id="UP000463939"/>
    </source>
</evidence>
<feature type="compositionally biased region" description="Polar residues" evidence="3">
    <location>
        <begin position="591"/>
        <end position="615"/>
    </location>
</feature>
<evidence type="ECO:0000256" key="3">
    <source>
        <dbReference type="SAM" id="MobiDB-lite"/>
    </source>
</evidence>
<dbReference type="EMBL" id="AP021881">
    <property type="protein sequence ID" value="BBP02318.1"/>
    <property type="molecule type" value="Genomic_DNA"/>
</dbReference>
<feature type="compositionally biased region" description="Polar residues" evidence="3">
    <location>
        <begin position="328"/>
        <end position="346"/>
    </location>
</feature>
<accession>A0A809S569</accession>
<feature type="region of interest" description="Disordered" evidence="3">
    <location>
        <begin position="423"/>
        <end position="443"/>
    </location>
</feature>
<dbReference type="Pfam" id="PF12288">
    <property type="entry name" value="CsoS2_M"/>
    <property type="match status" value="1"/>
</dbReference>
<dbReference type="GO" id="GO:0043886">
    <property type="term" value="F:structural constituent of carboxysome shell"/>
    <property type="evidence" value="ECO:0007669"/>
    <property type="project" value="InterPro"/>
</dbReference>
<evidence type="ECO:0000256" key="1">
    <source>
        <dbReference type="ARBA" id="ARBA00022737"/>
    </source>
</evidence>
<protein>
    <submittedName>
        <fullName evidence="4">Carboxysome shell protein</fullName>
    </submittedName>
</protein>
<feature type="compositionally biased region" description="Basic and acidic residues" evidence="3">
    <location>
        <begin position="231"/>
        <end position="240"/>
    </location>
</feature>
<evidence type="ECO:0000256" key="2">
    <source>
        <dbReference type="ARBA" id="ARBA00024044"/>
    </source>
</evidence>
<proteinExistence type="inferred from homology"/>
<feature type="region of interest" description="Disordered" evidence="3">
    <location>
        <begin position="195"/>
        <end position="270"/>
    </location>
</feature>